<feature type="binding site" evidence="7">
    <location>
        <position position="144"/>
    </location>
    <ligand>
        <name>Zn(2+)</name>
        <dbReference type="ChEBI" id="CHEBI:29105"/>
        <note>catalytic</note>
    </ligand>
</feature>
<dbReference type="PANTHER" id="PTHR46986">
    <property type="entry name" value="ENDORIBONUCLEASE YBEY, CHLOROPLASTIC"/>
    <property type="match status" value="1"/>
</dbReference>
<keyword evidence="2 7" id="KW-0540">Nuclease</keyword>
<dbReference type="HAMAP" id="MF_00009">
    <property type="entry name" value="Endoribonucl_YbeY"/>
    <property type="match status" value="1"/>
</dbReference>
<dbReference type="Gene3D" id="3.40.390.30">
    <property type="entry name" value="Metalloproteases ('zincins'), catalytic domain"/>
    <property type="match status" value="1"/>
</dbReference>
<comment type="function">
    <text evidence="7">Single strand-specific metallo-endoribonuclease involved in late-stage 70S ribosome quality control and in maturation of the 3' terminus of the 16S rRNA.</text>
</comment>
<keyword evidence="5 7" id="KW-0378">Hydrolase</keyword>
<dbReference type="InterPro" id="IPR023091">
    <property type="entry name" value="MetalPrtase_cat_dom_sf_prd"/>
</dbReference>
<reference evidence="8 9" key="1">
    <citation type="submission" date="2016-10" db="EMBL/GenBank/DDBJ databases">
        <authorList>
            <person name="de Groot N.N."/>
        </authorList>
    </citation>
    <scope>NUCLEOTIDE SEQUENCE [LARGE SCALE GENOMIC DNA]</scope>
    <source>
        <strain evidence="9">L7-484,KACC 16230,DSM 25025</strain>
    </source>
</reference>
<name>A0A1H0IKX8_9HYPH</name>
<dbReference type="EMBL" id="FNIT01000005">
    <property type="protein sequence ID" value="SDO32005.1"/>
    <property type="molecule type" value="Genomic_DNA"/>
</dbReference>
<evidence type="ECO:0000313" key="8">
    <source>
        <dbReference type="EMBL" id="SDO32005.1"/>
    </source>
</evidence>
<dbReference type="AlphaFoldDB" id="A0A1H0IKX8"/>
<comment type="cofactor">
    <cofactor evidence="7">
        <name>Zn(2+)</name>
        <dbReference type="ChEBI" id="CHEBI:29105"/>
    </cofactor>
    <text evidence="7">Binds 1 zinc ion.</text>
</comment>
<dbReference type="GO" id="GO:0004222">
    <property type="term" value="F:metalloendopeptidase activity"/>
    <property type="evidence" value="ECO:0007669"/>
    <property type="project" value="InterPro"/>
</dbReference>
<dbReference type="GO" id="GO:0008270">
    <property type="term" value="F:zinc ion binding"/>
    <property type="evidence" value="ECO:0007669"/>
    <property type="project" value="UniProtKB-UniRule"/>
</dbReference>
<evidence type="ECO:0000256" key="2">
    <source>
        <dbReference type="ARBA" id="ARBA00022722"/>
    </source>
</evidence>
<protein>
    <recommendedName>
        <fullName evidence="7">Endoribonuclease YbeY</fullName>
        <ecNumber evidence="7">3.1.-.-</ecNumber>
    </recommendedName>
</protein>
<dbReference type="Pfam" id="PF02130">
    <property type="entry name" value="YbeY"/>
    <property type="match status" value="1"/>
</dbReference>
<dbReference type="SUPFAM" id="SSF55486">
    <property type="entry name" value="Metalloproteases ('zincins'), catalytic domain"/>
    <property type="match status" value="1"/>
</dbReference>
<dbReference type="InterPro" id="IPR002036">
    <property type="entry name" value="YbeY"/>
</dbReference>
<evidence type="ECO:0000256" key="4">
    <source>
        <dbReference type="ARBA" id="ARBA00022759"/>
    </source>
</evidence>
<evidence type="ECO:0000256" key="3">
    <source>
        <dbReference type="ARBA" id="ARBA00022723"/>
    </source>
</evidence>
<dbReference type="NCBIfam" id="TIGR00043">
    <property type="entry name" value="rRNA maturation RNase YbeY"/>
    <property type="match status" value="1"/>
</dbReference>
<keyword evidence="6 7" id="KW-0862">Zinc</keyword>
<keyword evidence="3 7" id="KW-0479">Metal-binding</keyword>
<keyword evidence="7" id="KW-0698">rRNA processing</keyword>
<dbReference type="EC" id="3.1.-.-" evidence="7"/>
<evidence type="ECO:0000256" key="6">
    <source>
        <dbReference type="ARBA" id="ARBA00022833"/>
    </source>
</evidence>
<organism evidence="8 9">
    <name type="scientific">Aureimonas jatrophae</name>
    <dbReference type="NCBI Taxonomy" id="1166073"/>
    <lineage>
        <taxon>Bacteria</taxon>
        <taxon>Pseudomonadati</taxon>
        <taxon>Pseudomonadota</taxon>
        <taxon>Alphaproteobacteria</taxon>
        <taxon>Hyphomicrobiales</taxon>
        <taxon>Aurantimonadaceae</taxon>
        <taxon>Aureimonas</taxon>
    </lineage>
</organism>
<keyword evidence="7" id="KW-0963">Cytoplasm</keyword>
<proteinExistence type="inferred from homology"/>
<comment type="similarity">
    <text evidence="1 7">Belongs to the endoribonuclease YbeY family.</text>
</comment>
<evidence type="ECO:0000256" key="7">
    <source>
        <dbReference type="HAMAP-Rule" id="MF_00009"/>
    </source>
</evidence>
<dbReference type="Proteomes" id="UP000198793">
    <property type="component" value="Unassembled WGS sequence"/>
</dbReference>
<keyword evidence="9" id="KW-1185">Reference proteome</keyword>
<comment type="subcellular location">
    <subcellularLocation>
        <location evidence="7">Cytoplasm</location>
    </subcellularLocation>
</comment>
<evidence type="ECO:0000256" key="5">
    <source>
        <dbReference type="ARBA" id="ARBA00022801"/>
    </source>
</evidence>
<dbReference type="GO" id="GO:0004521">
    <property type="term" value="F:RNA endonuclease activity"/>
    <property type="evidence" value="ECO:0007669"/>
    <property type="project" value="UniProtKB-UniRule"/>
</dbReference>
<dbReference type="GO" id="GO:0006364">
    <property type="term" value="P:rRNA processing"/>
    <property type="evidence" value="ECO:0007669"/>
    <property type="project" value="UniProtKB-UniRule"/>
</dbReference>
<dbReference type="STRING" id="1166073.SAMN05192530_105206"/>
<gene>
    <name evidence="7" type="primary">ybeY</name>
    <name evidence="8" type="ORF">SAMN05192530_105206</name>
</gene>
<feature type="binding site" evidence="7">
    <location>
        <position position="134"/>
    </location>
    <ligand>
        <name>Zn(2+)</name>
        <dbReference type="ChEBI" id="CHEBI:29105"/>
        <note>catalytic</note>
    </ligand>
</feature>
<keyword evidence="4 7" id="KW-0255">Endonuclease</keyword>
<dbReference type="GO" id="GO:0005737">
    <property type="term" value="C:cytoplasm"/>
    <property type="evidence" value="ECO:0007669"/>
    <property type="project" value="UniProtKB-SubCell"/>
</dbReference>
<keyword evidence="7" id="KW-0690">Ribosome biogenesis</keyword>
<evidence type="ECO:0000256" key="1">
    <source>
        <dbReference type="ARBA" id="ARBA00010875"/>
    </source>
</evidence>
<accession>A0A1H0IKX8</accession>
<dbReference type="PANTHER" id="PTHR46986:SF1">
    <property type="entry name" value="ENDORIBONUCLEASE YBEY, CHLOROPLASTIC"/>
    <property type="match status" value="1"/>
</dbReference>
<evidence type="ECO:0000313" key="9">
    <source>
        <dbReference type="Proteomes" id="UP000198793"/>
    </source>
</evidence>
<feature type="binding site" evidence="7">
    <location>
        <position position="138"/>
    </location>
    <ligand>
        <name>Zn(2+)</name>
        <dbReference type="ChEBI" id="CHEBI:29105"/>
        <note>catalytic</note>
    </ligand>
</feature>
<sequence>MGMALSAGAPPGGVEIVLDGADDAAWQTLLLPADPEACVREAILAALAGAGLGAAETEVSVTLADDATVRELNREWRGKDKPTNILSFPMVQLAPGERPGPLLGDLVLARETLEREAASERKSALDHFRHLLVHGTLHLTGFDHETDEEAERMEALEIEILRGLGIADPYAEADD</sequence>